<keyword evidence="2" id="KW-0418">Kinase</keyword>
<keyword evidence="2" id="KW-0808">Transferase</keyword>
<dbReference type="GeneID" id="25393272"/>
<dbReference type="GO" id="GO:0016301">
    <property type="term" value="F:kinase activity"/>
    <property type="evidence" value="ECO:0007669"/>
    <property type="project" value="UniProtKB-KW"/>
</dbReference>
<gene>
    <name evidence="2" type="ordered locus">Hbut_0013</name>
</gene>
<organism evidence="2 3">
    <name type="scientific">Hyperthermus butylicus (strain DSM 5456 / JCM 9403 / PLM1-5)</name>
    <dbReference type="NCBI Taxonomy" id="415426"/>
    <lineage>
        <taxon>Archaea</taxon>
        <taxon>Thermoproteota</taxon>
        <taxon>Thermoprotei</taxon>
        <taxon>Desulfurococcales</taxon>
        <taxon>Pyrodictiaceae</taxon>
        <taxon>Hyperthermus</taxon>
    </lineage>
</organism>
<dbReference type="HOGENOM" id="CLU_095575_0_0_2"/>
<accession>A2BIT5</accession>
<feature type="transmembrane region" description="Helical" evidence="1">
    <location>
        <begin position="100"/>
        <end position="120"/>
    </location>
</feature>
<evidence type="ECO:0000256" key="1">
    <source>
        <dbReference type="SAM" id="Phobius"/>
    </source>
</evidence>
<dbReference type="RefSeq" id="WP_011821208.1">
    <property type="nucleotide sequence ID" value="NC_008818.1"/>
</dbReference>
<dbReference type="eggNOG" id="arCOG01182">
    <property type="taxonomic scope" value="Archaea"/>
</dbReference>
<feature type="transmembrane region" description="Helical" evidence="1">
    <location>
        <begin position="71"/>
        <end position="88"/>
    </location>
</feature>
<dbReference type="KEGG" id="hbu:Hbut_0013"/>
<keyword evidence="1" id="KW-0472">Membrane</keyword>
<dbReference type="EMBL" id="CP000493">
    <property type="protein sequence ID" value="ABM79891.1"/>
    <property type="molecule type" value="Genomic_DNA"/>
</dbReference>
<dbReference type="InterPro" id="IPR011009">
    <property type="entry name" value="Kinase-like_dom_sf"/>
</dbReference>
<sequence length="257" mass="28634">MPSQLSREEASLDEEAIPLAKAIEIICSYYSVSMESPECHRLIHDANSLGIRGIIPLGNTILGKLKLLGRGWSAVVAAAATAAGVAAAKILHPKSRRRSLLWEAAILAVTGWAGVSPRLYAASRTIILMELVRGNTLGDYKPDNKTCGRLALKRLLWKTFTLDRLGIRHNELARPGEQVLVEHNTCEPYIIDFESATLHENPQNLTQLIGGLMRIQWIRSIIIVEPRDKVLRSLLKQYKLNPTIQNYHKILEHLGLT</sequence>
<keyword evidence="1" id="KW-1133">Transmembrane helix</keyword>
<reference evidence="2 3" key="1">
    <citation type="journal article" date="2007" name="Archaea">
        <title>The genome of Hyperthermus butylicus: a sulfur-reducing, peptide fermenting, neutrophilic Crenarchaeote growing up to 108 degrees C.</title>
        <authorList>
            <person name="Brugger K."/>
            <person name="Chen L."/>
            <person name="Stark M."/>
            <person name="Zibat A."/>
            <person name="Redder P."/>
            <person name="Ruepp A."/>
            <person name="Awayez M."/>
            <person name="She Q."/>
            <person name="Garrett R.A."/>
            <person name="Klenk H.P."/>
        </authorList>
    </citation>
    <scope>NUCLEOTIDE SEQUENCE [LARGE SCALE GENOMIC DNA]</scope>
    <source>
        <strain evidence="3">DSM 5456 / JCM 9403 / PLM1-5</strain>
    </source>
</reference>
<dbReference type="AlphaFoldDB" id="A2BIT5"/>
<keyword evidence="1" id="KW-0812">Transmembrane</keyword>
<proteinExistence type="predicted"/>
<dbReference type="SUPFAM" id="SSF56112">
    <property type="entry name" value="Protein kinase-like (PK-like)"/>
    <property type="match status" value="1"/>
</dbReference>
<evidence type="ECO:0000313" key="2">
    <source>
        <dbReference type="EMBL" id="ABM79891.1"/>
    </source>
</evidence>
<keyword evidence="3" id="KW-1185">Reference proteome</keyword>
<dbReference type="STRING" id="415426.Hbut_0013"/>
<dbReference type="OrthoDB" id="86092at2157"/>
<protein>
    <submittedName>
        <fullName evidence="2">Thr/Ser protein kinase</fullName>
    </submittedName>
</protein>
<name>A2BIT5_HYPBU</name>
<dbReference type="Proteomes" id="UP000002593">
    <property type="component" value="Chromosome"/>
</dbReference>
<evidence type="ECO:0000313" key="3">
    <source>
        <dbReference type="Proteomes" id="UP000002593"/>
    </source>
</evidence>
<dbReference type="EnsemblBacteria" id="ABM79891">
    <property type="protein sequence ID" value="ABM79891"/>
    <property type="gene ID" value="Hbut_0013"/>
</dbReference>